<feature type="compositionally biased region" description="Polar residues" evidence="1">
    <location>
        <begin position="651"/>
        <end position="660"/>
    </location>
</feature>
<reference evidence="4" key="2">
    <citation type="submission" date="2016-06" db="UniProtKB">
        <authorList>
            <consortium name="WormBaseParasite"/>
        </authorList>
    </citation>
    <scope>IDENTIFICATION</scope>
</reference>
<feature type="compositionally biased region" description="Basic and acidic residues" evidence="1">
    <location>
        <begin position="576"/>
        <end position="585"/>
    </location>
</feature>
<feature type="region of interest" description="Disordered" evidence="1">
    <location>
        <begin position="224"/>
        <end position="276"/>
    </location>
</feature>
<feature type="compositionally biased region" description="Polar residues" evidence="1">
    <location>
        <begin position="596"/>
        <end position="611"/>
    </location>
</feature>
<dbReference type="PANTHER" id="PTHR24020">
    <property type="entry name" value="COLLAGEN ALPHA"/>
    <property type="match status" value="1"/>
</dbReference>
<dbReference type="SUPFAM" id="SSF53300">
    <property type="entry name" value="vWA-like"/>
    <property type="match status" value="1"/>
</dbReference>
<dbReference type="Proteomes" id="UP000050741">
    <property type="component" value="Unassembled WGS sequence"/>
</dbReference>
<dbReference type="PROSITE" id="PS50234">
    <property type="entry name" value="VWFA"/>
    <property type="match status" value="1"/>
</dbReference>
<reference evidence="3" key="1">
    <citation type="submission" date="2014-05" db="EMBL/GenBank/DDBJ databases">
        <title>The genome and life-stage specific transcriptomes of Globodera pallida elucidate key aspects of plant parasitism by a cyst nematode.</title>
        <authorList>
            <person name="Cotton J.A."/>
            <person name="Lilley C.J."/>
            <person name="Jones L.M."/>
            <person name="Kikuchi T."/>
            <person name="Reid A.J."/>
            <person name="Thorpe P."/>
            <person name="Tsai I.J."/>
            <person name="Beasley H."/>
            <person name="Blok V."/>
            <person name="Cock P.J.A."/>
            <person name="Van den Akker S.E."/>
            <person name="Holroyd N."/>
            <person name="Hunt M."/>
            <person name="Mantelin S."/>
            <person name="Naghra H."/>
            <person name="Pain A."/>
            <person name="Palomares-Rius J.E."/>
            <person name="Zarowiecki M."/>
            <person name="Berriman M."/>
            <person name="Jones J.T."/>
            <person name="Urwin P.E."/>
        </authorList>
    </citation>
    <scope>NUCLEOTIDE SEQUENCE [LARGE SCALE GENOMIC DNA]</scope>
    <source>
        <strain evidence="3">Lindley</strain>
    </source>
</reference>
<feature type="region of interest" description="Disordered" evidence="1">
    <location>
        <begin position="1"/>
        <end position="20"/>
    </location>
</feature>
<dbReference type="CDD" id="cd21930">
    <property type="entry name" value="IPD_PPP1R12"/>
    <property type="match status" value="1"/>
</dbReference>
<dbReference type="Gene3D" id="6.10.140.390">
    <property type="match status" value="1"/>
</dbReference>
<accession>A0A183C3D1</accession>
<evidence type="ECO:0000313" key="3">
    <source>
        <dbReference type="Proteomes" id="UP000050741"/>
    </source>
</evidence>
<feature type="region of interest" description="Disordered" evidence="1">
    <location>
        <begin position="515"/>
        <end position="662"/>
    </location>
</feature>
<feature type="domain" description="VWFA" evidence="2">
    <location>
        <begin position="71"/>
        <end position="192"/>
    </location>
</feature>
<feature type="compositionally biased region" description="Low complexity" evidence="1">
    <location>
        <begin position="619"/>
        <end position="650"/>
    </location>
</feature>
<feature type="region of interest" description="Disordered" evidence="1">
    <location>
        <begin position="370"/>
        <end position="406"/>
    </location>
</feature>
<evidence type="ECO:0000259" key="2">
    <source>
        <dbReference type="PROSITE" id="PS50234"/>
    </source>
</evidence>
<protein>
    <submittedName>
        <fullName evidence="4">VWFA domain-containing protein</fullName>
    </submittedName>
</protein>
<feature type="compositionally biased region" description="Polar residues" evidence="1">
    <location>
        <begin position="393"/>
        <end position="403"/>
    </location>
</feature>
<name>A0A183C3D1_GLOPA</name>
<feature type="compositionally biased region" description="Polar residues" evidence="1">
    <location>
        <begin position="519"/>
        <end position="532"/>
    </location>
</feature>
<dbReference type="Pfam" id="PF00092">
    <property type="entry name" value="VWA"/>
    <property type="match status" value="1"/>
</dbReference>
<evidence type="ECO:0000313" key="4">
    <source>
        <dbReference type="WBParaSite" id="GPLIN_000737500"/>
    </source>
</evidence>
<dbReference type="Gene3D" id="3.40.50.410">
    <property type="entry name" value="von Willebrand factor, type A domain"/>
    <property type="match status" value="1"/>
</dbReference>
<feature type="compositionally biased region" description="Low complexity" evidence="1">
    <location>
        <begin position="224"/>
        <end position="274"/>
    </location>
</feature>
<dbReference type="GO" id="GO:0019901">
    <property type="term" value="F:protein kinase binding"/>
    <property type="evidence" value="ECO:0007669"/>
    <property type="project" value="InterPro"/>
</dbReference>
<feature type="compositionally biased region" description="Basic residues" evidence="1">
    <location>
        <begin position="541"/>
        <end position="550"/>
    </location>
</feature>
<feature type="compositionally biased region" description="Low complexity" evidence="1">
    <location>
        <begin position="370"/>
        <end position="392"/>
    </location>
</feature>
<dbReference type="InterPro" id="IPR036465">
    <property type="entry name" value="vWFA_dom_sf"/>
</dbReference>
<dbReference type="PANTHER" id="PTHR24020:SF84">
    <property type="entry name" value="VWFA DOMAIN-CONTAINING PROTEIN"/>
    <property type="match status" value="1"/>
</dbReference>
<keyword evidence="3" id="KW-1185">Reference proteome</keyword>
<dbReference type="InterPro" id="IPR050525">
    <property type="entry name" value="ECM_Assembly_Org"/>
</dbReference>
<proteinExistence type="predicted"/>
<feature type="compositionally biased region" description="Low complexity" evidence="1">
    <location>
        <begin position="333"/>
        <end position="349"/>
    </location>
</feature>
<dbReference type="InterPro" id="IPR031775">
    <property type="entry name" value="PRKG1_interact"/>
</dbReference>
<dbReference type="InterPro" id="IPR002035">
    <property type="entry name" value="VWF_A"/>
</dbReference>
<dbReference type="Pfam" id="PF15898">
    <property type="entry name" value="PRKG1_interact"/>
    <property type="match status" value="1"/>
</dbReference>
<evidence type="ECO:0000256" key="1">
    <source>
        <dbReference type="SAM" id="MobiDB-lite"/>
    </source>
</evidence>
<feature type="region of interest" description="Disordered" evidence="1">
    <location>
        <begin position="188"/>
        <end position="209"/>
    </location>
</feature>
<dbReference type="WBParaSite" id="GPLIN_000737500">
    <property type="protein sequence ID" value="GPLIN_000737500"/>
    <property type="gene ID" value="GPLIN_000737500"/>
</dbReference>
<sequence length="729" mass="80897">MKPPRFPSGRVFSELSSPPAHPEKLRLEVKEGGKGAKEAYLALNKEFRKKEERRRAFGVVARPQIHCPSLDVLFVIDSSGSVQRVYDVQKRWLEEILCQIQLEEPEKGPRVALIQFAGAELQKTEWGWDRFRNSEQMMDAFHQVRHLTGTTYIGRALQQAALLLERRRRPVPAFVVLLSDGFSQDDAVQYSDQKQRETTNSSSSSLYSSDQCVQRTVPISVHSSPSAASSLLSSSNSINSNSNSSSNPNEQQPSSPASLVSSSTSNNTNGLQTSKSTALKAAETIQRLRQQLPQGRAKPQSVDFGKALSSPLDTNPRLKSPPGTAPLVQSARSFWNSVHSNSSSSSANNVPQHPIGTTPLHQQQFNRFRQRFQQQQSVDSLSSTASSDQSVTETTKYPQSPTINPNRLHHRRQQHQLNLQFKHHHSKVEKCMSITATNTVKDSDTAMTIMFDDDSKNDTLSAAGVPSLQQSVANVAATNSASESASCSSVTPSPSPSPIVASSVTLNSSPFVTVRKQPHCQQSTPPTQPISSRESEAERKAKSRLKRSTRRSTQGVTLEQLGEVSMRNHAPKHHGRAENGKEQQKQRTATIGRLGSDNSLELSNNKLTPNDLQPPPASPCSSTSSSSAYLTAASHRVVDQQSQKVQQQQQNSTMPSSTASLIDELDKYRQLYERERDESERLRTERRMFERRIVALEYELEKSQQMQTDTEKLKNENIALVRVLAKLSK</sequence>
<dbReference type="AlphaFoldDB" id="A0A183C3D1"/>
<organism evidence="3 4">
    <name type="scientific">Globodera pallida</name>
    <name type="common">Potato cyst nematode worm</name>
    <name type="synonym">Heterodera pallida</name>
    <dbReference type="NCBI Taxonomy" id="36090"/>
    <lineage>
        <taxon>Eukaryota</taxon>
        <taxon>Metazoa</taxon>
        <taxon>Ecdysozoa</taxon>
        <taxon>Nematoda</taxon>
        <taxon>Chromadorea</taxon>
        <taxon>Rhabditida</taxon>
        <taxon>Tylenchina</taxon>
        <taxon>Tylenchomorpha</taxon>
        <taxon>Tylenchoidea</taxon>
        <taxon>Heteroderidae</taxon>
        <taxon>Heteroderinae</taxon>
        <taxon>Globodera</taxon>
    </lineage>
</organism>
<dbReference type="SMART" id="SM00327">
    <property type="entry name" value="VWA"/>
    <property type="match status" value="1"/>
</dbReference>
<feature type="region of interest" description="Disordered" evidence="1">
    <location>
        <begin position="290"/>
        <end position="358"/>
    </location>
</feature>